<dbReference type="Proteomes" id="UP000710432">
    <property type="component" value="Unassembled WGS sequence"/>
</dbReference>
<evidence type="ECO:0000313" key="8">
    <source>
        <dbReference type="EMBL" id="KAH0514666.1"/>
    </source>
</evidence>
<feature type="domain" description="Splicing factor SF3a60 binding" evidence="6">
    <location>
        <begin position="70"/>
        <end position="96"/>
    </location>
</feature>
<dbReference type="Pfam" id="PF13297">
    <property type="entry name" value="SDE2_2C"/>
    <property type="match status" value="1"/>
</dbReference>
<evidence type="ECO:0000256" key="3">
    <source>
        <dbReference type="ARBA" id="ARBA00023187"/>
    </source>
</evidence>
<dbReference type="InterPro" id="IPR051421">
    <property type="entry name" value="RNA_Proc_DNA_Dmg_Regulator"/>
</dbReference>
<feature type="domain" description="SDE2/SF3A3 SAP" evidence="7">
    <location>
        <begin position="175"/>
        <end position="253"/>
    </location>
</feature>
<feature type="compositionally biased region" description="Basic and acidic residues" evidence="5">
    <location>
        <begin position="289"/>
        <end position="304"/>
    </location>
</feature>
<evidence type="ECO:0000259" key="6">
    <source>
        <dbReference type="Pfam" id="PF12108"/>
    </source>
</evidence>
<evidence type="ECO:0000256" key="2">
    <source>
        <dbReference type="ARBA" id="ARBA00022664"/>
    </source>
</evidence>
<dbReference type="AlphaFoldDB" id="A0A8J6GPP0"/>
<evidence type="ECO:0000256" key="1">
    <source>
        <dbReference type="ARBA" id="ARBA00004123"/>
    </source>
</evidence>
<accession>A0A8J6GPP0</accession>
<dbReference type="PANTHER" id="PTHR12786:SF2">
    <property type="entry name" value="SPLICING FACTOR 3A SUBUNIT 3"/>
    <property type="match status" value="1"/>
</dbReference>
<protein>
    <submittedName>
        <fullName evidence="8">Splicing factor 3A subunit 3</fullName>
    </submittedName>
</protein>
<proteinExistence type="predicted"/>
<dbReference type="GO" id="GO:0006397">
    <property type="term" value="P:mRNA processing"/>
    <property type="evidence" value="ECO:0007669"/>
    <property type="project" value="UniProtKB-KW"/>
</dbReference>
<evidence type="ECO:0000256" key="4">
    <source>
        <dbReference type="ARBA" id="ARBA00023242"/>
    </source>
</evidence>
<keyword evidence="2" id="KW-0507">mRNA processing</keyword>
<evidence type="ECO:0000256" key="5">
    <source>
        <dbReference type="SAM" id="MobiDB-lite"/>
    </source>
</evidence>
<keyword evidence="3" id="KW-0508">mRNA splicing</keyword>
<sequence length="321" mass="37756">METILEQQRHYHEEKERLMDVMAKEMLTKKSTLKDQINSDHRTRAMQDRYMEVSGNLRDKDGLRKEELNAISGPNEFAEFYNRLKQIKEFHRKHPNEICYINMKASEKLDYITYLSIFDQLFDIPKERKNAEYKRYLEMLLEYLQDYTDRVKPLQDQNELFGKIQTDFEKWDNGTFPGWPKKTSSALTHAGDHLDLSAFSSWEELASLGLDRLKSALLALGLKCGGTLEERAQRLFSTKGKSLESLDTSLFAKNPKSKGTKRDTERNKDIAFLEAQIYEYMEILGEQRQLTHENVQRKQARTGEEREEEEEEQISKSESED</sequence>
<reference evidence="8" key="1">
    <citation type="submission" date="2020-03" db="EMBL/GenBank/DDBJ databases">
        <title>Studies in the Genomics of Life Span.</title>
        <authorList>
            <person name="Glass D."/>
        </authorList>
    </citation>
    <scope>NUCLEOTIDE SEQUENCE</scope>
    <source>
        <strain evidence="8">LTLLF</strain>
        <tissue evidence="8">Muscle</tissue>
    </source>
</reference>
<organism evidence="8 9">
    <name type="scientific">Microtus ochrogaster</name>
    <name type="common">Prairie vole</name>
    <dbReference type="NCBI Taxonomy" id="79684"/>
    <lineage>
        <taxon>Eukaryota</taxon>
        <taxon>Metazoa</taxon>
        <taxon>Chordata</taxon>
        <taxon>Craniata</taxon>
        <taxon>Vertebrata</taxon>
        <taxon>Euteleostomi</taxon>
        <taxon>Mammalia</taxon>
        <taxon>Eutheria</taxon>
        <taxon>Euarchontoglires</taxon>
        <taxon>Glires</taxon>
        <taxon>Rodentia</taxon>
        <taxon>Myomorpha</taxon>
        <taxon>Muroidea</taxon>
        <taxon>Cricetidae</taxon>
        <taxon>Arvicolinae</taxon>
        <taxon>Microtus</taxon>
    </lineage>
</organism>
<evidence type="ECO:0000313" key="9">
    <source>
        <dbReference type="Proteomes" id="UP000710432"/>
    </source>
</evidence>
<dbReference type="Pfam" id="PF12108">
    <property type="entry name" value="SF3a60_bindingd"/>
    <property type="match status" value="1"/>
</dbReference>
<dbReference type="GO" id="GO:0008380">
    <property type="term" value="P:RNA splicing"/>
    <property type="evidence" value="ECO:0007669"/>
    <property type="project" value="UniProtKB-KW"/>
</dbReference>
<comment type="subcellular location">
    <subcellularLocation>
        <location evidence="1">Nucleus</location>
    </subcellularLocation>
</comment>
<dbReference type="GO" id="GO:0005634">
    <property type="term" value="C:nucleus"/>
    <property type="evidence" value="ECO:0007669"/>
    <property type="project" value="UniProtKB-SubCell"/>
</dbReference>
<dbReference type="EMBL" id="JAATJU010021100">
    <property type="protein sequence ID" value="KAH0514666.1"/>
    <property type="molecule type" value="Genomic_DNA"/>
</dbReference>
<gene>
    <name evidence="8" type="ORF">LTLLF_133310</name>
</gene>
<feature type="region of interest" description="Disordered" evidence="5">
    <location>
        <begin position="289"/>
        <end position="321"/>
    </location>
</feature>
<name>A0A8J6GPP0_MICOH</name>
<evidence type="ECO:0000259" key="7">
    <source>
        <dbReference type="Pfam" id="PF13297"/>
    </source>
</evidence>
<comment type="caution">
    <text evidence="8">The sequence shown here is derived from an EMBL/GenBank/DDBJ whole genome shotgun (WGS) entry which is preliminary data.</text>
</comment>
<dbReference type="PANTHER" id="PTHR12786">
    <property type="entry name" value="SPLICING FACTOR SF3A-RELATED"/>
    <property type="match status" value="1"/>
</dbReference>
<keyword evidence="4" id="KW-0539">Nucleus</keyword>
<dbReference type="InterPro" id="IPR021966">
    <property type="entry name" value="SF3a60_bindingd"/>
</dbReference>
<dbReference type="InterPro" id="IPR025086">
    <property type="entry name" value="SDE2/SF3A3_SAP"/>
</dbReference>